<dbReference type="AlphaFoldDB" id="A0A916ZCQ8"/>
<evidence type="ECO:0000256" key="5">
    <source>
        <dbReference type="RuleBase" id="RU000499"/>
    </source>
</evidence>
<comment type="caution">
    <text evidence="7">The sequence shown here is derived from an EMBL/GenBank/DDBJ whole genome shotgun (WGS) entry which is preliminary data.</text>
</comment>
<sequence>MNMYDFSVKTMDGGQQSLADYRGQVVLIVNTATKCGFAPQFDGLQKLYETYKEQGFTVLGFPCNQFQNQEPGSDSEVQEACRINFGVTFPLFAKIHVNGPDADPLFDYLKKSTRGLMGSAIKWNFTKFLVNRNGEAVKRFSPMTAPLKFEDRIVSLLK</sequence>
<evidence type="ECO:0000313" key="7">
    <source>
        <dbReference type="EMBL" id="GGD86209.1"/>
    </source>
</evidence>
<dbReference type="InterPro" id="IPR029759">
    <property type="entry name" value="GPX_AS"/>
</dbReference>
<gene>
    <name evidence="7" type="primary">gpo</name>
    <name evidence="7" type="ORF">GCM10010911_50780</name>
</gene>
<accession>A0A916ZCQ8</accession>
<dbReference type="SUPFAM" id="SSF52833">
    <property type="entry name" value="Thioredoxin-like"/>
    <property type="match status" value="1"/>
</dbReference>
<dbReference type="PIRSF" id="PIRSF000303">
    <property type="entry name" value="Glutathion_perox"/>
    <property type="match status" value="1"/>
</dbReference>
<dbReference type="Gene3D" id="3.40.30.10">
    <property type="entry name" value="Glutaredoxin"/>
    <property type="match status" value="1"/>
</dbReference>
<organism evidence="7 8">
    <name type="scientific">Paenibacillus nasutitermitis</name>
    <dbReference type="NCBI Taxonomy" id="1652958"/>
    <lineage>
        <taxon>Bacteria</taxon>
        <taxon>Bacillati</taxon>
        <taxon>Bacillota</taxon>
        <taxon>Bacilli</taxon>
        <taxon>Bacillales</taxon>
        <taxon>Paenibacillaceae</taxon>
        <taxon>Paenibacillus</taxon>
    </lineage>
</organism>
<dbReference type="Pfam" id="PF00255">
    <property type="entry name" value="GSHPx"/>
    <property type="match status" value="1"/>
</dbReference>
<dbReference type="InterPro" id="IPR036249">
    <property type="entry name" value="Thioredoxin-like_sf"/>
</dbReference>
<keyword evidence="3 5" id="KW-0560">Oxidoreductase</keyword>
<dbReference type="InterPro" id="IPR029760">
    <property type="entry name" value="GPX_CS"/>
</dbReference>
<evidence type="ECO:0000256" key="3">
    <source>
        <dbReference type="ARBA" id="ARBA00023002"/>
    </source>
</evidence>
<dbReference type="CDD" id="cd00340">
    <property type="entry name" value="GSH_Peroxidase"/>
    <property type="match status" value="1"/>
</dbReference>
<feature type="domain" description="Thioredoxin" evidence="6">
    <location>
        <begin position="1"/>
        <end position="158"/>
    </location>
</feature>
<comment type="similarity">
    <text evidence="1 5">Belongs to the glutathione peroxidase family.</text>
</comment>
<dbReference type="PANTHER" id="PTHR11592:SF78">
    <property type="entry name" value="GLUTATHIONE PEROXIDASE"/>
    <property type="match status" value="1"/>
</dbReference>
<dbReference type="PROSITE" id="PS00460">
    <property type="entry name" value="GLUTATHIONE_PEROXID_1"/>
    <property type="match status" value="1"/>
</dbReference>
<reference evidence="7" key="1">
    <citation type="journal article" date="2014" name="Int. J. Syst. Evol. Microbiol.">
        <title>Complete genome sequence of Corynebacterium casei LMG S-19264T (=DSM 44701T), isolated from a smear-ripened cheese.</title>
        <authorList>
            <consortium name="US DOE Joint Genome Institute (JGI-PGF)"/>
            <person name="Walter F."/>
            <person name="Albersmeier A."/>
            <person name="Kalinowski J."/>
            <person name="Ruckert C."/>
        </authorList>
    </citation>
    <scope>NUCLEOTIDE SEQUENCE</scope>
    <source>
        <strain evidence="7">CGMCC 1.15178</strain>
    </source>
</reference>
<evidence type="ECO:0000256" key="1">
    <source>
        <dbReference type="ARBA" id="ARBA00006926"/>
    </source>
</evidence>
<proteinExistence type="inferred from homology"/>
<dbReference type="EMBL" id="BMHP01000004">
    <property type="protein sequence ID" value="GGD86209.1"/>
    <property type="molecule type" value="Genomic_DNA"/>
</dbReference>
<dbReference type="PRINTS" id="PR01011">
    <property type="entry name" value="GLUTPROXDASE"/>
</dbReference>
<dbReference type="InterPro" id="IPR013766">
    <property type="entry name" value="Thioredoxin_domain"/>
</dbReference>
<dbReference type="GO" id="GO:0034599">
    <property type="term" value="P:cellular response to oxidative stress"/>
    <property type="evidence" value="ECO:0007669"/>
    <property type="project" value="TreeGrafter"/>
</dbReference>
<dbReference type="Proteomes" id="UP000612456">
    <property type="component" value="Unassembled WGS sequence"/>
</dbReference>
<evidence type="ECO:0000256" key="2">
    <source>
        <dbReference type="ARBA" id="ARBA00022559"/>
    </source>
</evidence>
<dbReference type="PANTHER" id="PTHR11592">
    <property type="entry name" value="GLUTATHIONE PEROXIDASE"/>
    <property type="match status" value="1"/>
</dbReference>
<protein>
    <recommendedName>
        <fullName evidence="5">Glutathione peroxidase</fullName>
    </recommendedName>
</protein>
<keyword evidence="8" id="KW-1185">Reference proteome</keyword>
<feature type="active site" evidence="4">
    <location>
        <position position="35"/>
    </location>
</feature>
<dbReference type="GO" id="GO:0004601">
    <property type="term" value="F:peroxidase activity"/>
    <property type="evidence" value="ECO:0007669"/>
    <property type="project" value="UniProtKB-KW"/>
</dbReference>
<evidence type="ECO:0000259" key="6">
    <source>
        <dbReference type="PROSITE" id="PS51352"/>
    </source>
</evidence>
<keyword evidence="2 5" id="KW-0575">Peroxidase</keyword>
<dbReference type="PROSITE" id="PS51352">
    <property type="entry name" value="THIOREDOXIN_2"/>
    <property type="match status" value="1"/>
</dbReference>
<dbReference type="RefSeq" id="WP_188996341.1">
    <property type="nucleotide sequence ID" value="NZ_BMHP01000004.1"/>
</dbReference>
<evidence type="ECO:0000313" key="8">
    <source>
        <dbReference type="Proteomes" id="UP000612456"/>
    </source>
</evidence>
<dbReference type="PROSITE" id="PS51355">
    <property type="entry name" value="GLUTATHIONE_PEROXID_3"/>
    <property type="match status" value="1"/>
</dbReference>
<dbReference type="InterPro" id="IPR000889">
    <property type="entry name" value="Glutathione_peroxidase"/>
</dbReference>
<reference evidence="7" key="2">
    <citation type="submission" date="2020-09" db="EMBL/GenBank/DDBJ databases">
        <authorList>
            <person name="Sun Q."/>
            <person name="Zhou Y."/>
        </authorList>
    </citation>
    <scope>NUCLEOTIDE SEQUENCE</scope>
    <source>
        <strain evidence="7">CGMCC 1.15178</strain>
    </source>
</reference>
<name>A0A916ZCQ8_9BACL</name>
<dbReference type="PROSITE" id="PS00763">
    <property type="entry name" value="GLUTATHIONE_PEROXID_2"/>
    <property type="match status" value="1"/>
</dbReference>
<evidence type="ECO:0000256" key="4">
    <source>
        <dbReference type="PIRSR" id="PIRSR000303-1"/>
    </source>
</evidence>
<dbReference type="FunFam" id="3.40.30.10:FF:000010">
    <property type="entry name" value="Glutathione peroxidase"/>
    <property type="match status" value="1"/>
</dbReference>